<evidence type="ECO:0000256" key="2">
    <source>
        <dbReference type="ARBA" id="ARBA00022857"/>
    </source>
</evidence>
<dbReference type="GO" id="GO:0016616">
    <property type="term" value="F:oxidoreductase activity, acting on the CH-OH group of donors, NAD or NADP as acceptor"/>
    <property type="evidence" value="ECO:0007669"/>
    <property type="project" value="TreeGrafter"/>
</dbReference>
<dbReference type="FunFam" id="3.40.50.720:FF:000398">
    <property type="entry name" value="Probable 2-deoxy-D-gluconate 3-dehydrogenase"/>
    <property type="match status" value="1"/>
</dbReference>
<keyword evidence="3" id="KW-0560">Oxidoreductase</keyword>
<dbReference type="Gene3D" id="3.40.50.720">
    <property type="entry name" value="NAD(P)-binding Rossmann-like Domain"/>
    <property type="match status" value="1"/>
</dbReference>
<dbReference type="AlphaFoldDB" id="A0A8H4Q7A5"/>
<name>A0A8H4Q7A5_9HYPO</name>
<dbReference type="OrthoDB" id="294295at2759"/>
<dbReference type="EMBL" id="JAACLJ010000003">
    <property type="protein sequence ID" value="KAF4589116.1"/>
    <property type="molecule type" value="Genomic_DNA"/>
</dbReference>
<evidence type="ECO:0000256" key="1">
    <source>
        <dbReference type="ARBA" id="ARBA00006484"/>
    </source>
</evidence>
<sequence>MASSSSSLFSLQGQTAVVTGCTRGIGQAVALGLAEAGADIILVQRDTTSTTTKDAVEALGRRAYIYTADMASQEQVSALTPRLLADGHQIRILATCAGIQRRHPCESFPDSDFNEVLQVNLNAVFTLCRDIGAHMLSLEPSSTTGRRGSIINFASLLTFQGGLTVPAYAASKGAVGQLTKSLANEWTARGVTVNAVAPGYIETEMNTALLNNPERLAGINARIPAGRWGAPDDFKGSVVFLASRASGYVSGHTLVVDGGWMGR</sequence>
<dbReference type="Pfam" id="PF13561">
    <property type="entry name" value="adh_short_C2"/>
    <property type="match status" value="1"/>
</dbReference>
<evidence type="ECO:0000313" key="5">
    <source>
        <dbReference type="Proteomes" id="UP000562929"/>
    </source>
</evidence>
<protein>
    <submittedName>
        <fullName evidence="4">2-deoxy-D-gluconate 3-dehydrogenase</fullName>
    </submittedName>
</protein>
<keyword evidence="2" id="KW-0521">NADP</keyword>
<reference evidence="4 5" key="1">
    <citation type="journal article" date="2020" name="G3 (Bethesda)">
        <title>Genetic Underpinnings of Host Manipulation by Ophiocordyceps as Revealed by Comparative Transcriptomics.</title>
        <authorList>
            <person name="Will I."/>
            <person name="Das B."/>
            <person name="Trinh T."/>
            <person name="Brachmann A."/>
            <person name="Ohm R.A."/>
            <person name="de Bekker C."/>
        </authorList>
    </citation>
    <scope>NUCLEOTIDE SEQUENCE [LARGE SCALE GENOMIC DNA]</scope>
    <source>
        <strain evidence="4 5">EC05</strain>
    </source>
</reference>
<dbReference type="PRINTS" id="PR00080">
    <property type="entry name" value="SDRFAMILY"/>
</dbReference>
<evidence type="ECO:0000256" key="3">
    <source>
        <dbReference type="ARBA" id="ARBA00023002"/>
    </source>
</evidence>
<comment type="caution">
    <text evidence="4">The sequence shown here is derived from an EMBL/GenBank/DDBJ whole genome shotgun (WGS) entry which is preliminary data.</text>
</comment>
<dbReference type="PANTHER" id="PTHR42760:SF5">
    <property type="entry name" value="2-DEHYDRO-3-DEOXY-D-GLUCONATE 5-DEHYDROGENASE"/>
    <property type="match status" value="1"/>
</dbReference>
<keyword evidence="5" id="KW-1185">Reference proteome</keyword>
<proteinExistence type="inferred from homology"/>
<dbReference type="PRINTS" id="PR00081">
    <property type="entry name" value="GDHRDH"/>
</dbReference>
<accession>A0A8H4Q7A5</accession>
<dbReference type="InterPro" id="IPR002347">
    <property type="entry name" value="SDR_fam"/>
</dbReference>
<evidence type="ECO:0000313" key="4">
    <source>
        <dbReference type="EMBL" id="KAF4589116.1"/>
    </source>
</evidence>
<organism evidence="4 5">
    <name type="scientific">Ophiocordyceps camponoti-floridani</name>
    <dbReference type="NCBI Taxonomy" id="2030778"/>
    <lineage>
        <taxon>Eukaryota</taxon>
        <taxon>Fungi</taxon>
        <taxon>Dikarya</taxon>
        <taxon>Ascomycota</taxon>
        <taxon>Pezizomycotina</taxon>
        <taxon>Sordariomycetes</taxon>
        <taxon>Hypocreomycetidae</taxon>
        <taxon>Hypocreales</taxon>
        <taxon>Ophiocordycipitaceae</taxon>
        <taxon>Ophiocordyceps</taxon>
    </lineage>
</organism>
<dbReference type="SUPFAM" id="SSF51735">
    <property type="entry name" value="NAD(P)-binding Rossmann-fold domains"/>
    <property type="match status" value="1"/>
</dbReference>
<dbReference type="InterPro" id="IPR036291">
    <property type="entry name" value="NAD(P)-bd_dom_sf"/>
</dbReference>
<dbReference type="PROSITE" id="PS00061">
    <property type="entry name" value="ADH_SHORT"/>
    <property type="match status" value="1"/>
</dbReference>
<dbReference type="Proteomes" id="UP000562929">
    <property type="component" value="Unassembled WGS sequence"/>
</dbReference>
<dbReference type="InterPro" id="IPR020904">
    <property type="entry name" value="Sc_DH/Rdtase_CS"/>
</dbReference>
<comment type="similarity">
    <text evidence="1">Belongs to the short-chain dehydrogenases/reductases (SDR) family.</text>
</comment>
<dbReference type="PANTHER" id="PTHR42760">
    <property type="entry name" value="SHORT-CHAIN DEHYDROGENASES/REDUCTASES FAMILY MEMBER"/>
    <property type="match status" value="1"/>
</dbReference>
<gene>
    <name evidence="4" type="ORF">GQ602_003005</name>
</gene>